<gene>
    <name evidence="1" type="ORF">AWW70_12675</name>
</gene>
<accession>A0A120EI16</accession>
<organism evidence="1 2">
    <name type="scientific">Bacillus mycoides</name>
    <dbReference type="NCBI Taxonomy" id="1405"/>
    <lineage>
        <taxon>Bacteria</taxon>
        <taxon>Bacillati</taxon>
        <taxon>Bacillota</taxon>
        <taxon>Bacilli</taxon>
        <taxon>Bacillales</taxon>
        <taxon>Bacillaceae</taxon>
        <taxon>Bacillus</taxon>
        <taxon>Bacillus cereus group</taxon>
    </lineage>
</organism>
<proteinExistence type="predicted"/>
<comment type="caution">
    <text evidence="1">The sequence shown here is derived from an EMBL/GenBank/DDBJ whole genome shotgun (WGS) entry which is preliminary data.</text>
</comment>
<dbReference type="RefSeq" id="WP_060750107.1">
    <property type="nucleotide sequence ID" value="NZ_LRPH01000043.1"/>
</dbReference>
<dbReference type="EMBL" id="LRPH01000043">
    <property type="protein sequence ID" value="KWU64696.1"/>
    <property type="molecule type" value="Genomic_DNA"/>
</dbReference>
<name>A0A120EI16_BACMY</name>
<sequence length="110" mass="12888">MEKHWTTFSFLATSNTVMLAGEMDFLHTFDREDDHSSSKFTMKWSKWSDSCKLEKEAPNERQKIILTNPIKAWVVQCRKCNVKNHFKKTEPRQLVITPALSTSHSRESNK</sequence>
<evidence type="ECO:0000313" key="1">
    <source>
        <dbReference type="EMBL" id="KWU64696.1"/>
    </source>
</evidence>
<protein>
    <recommendedName>
        <fullName evidence="3">Group-specific protein</fullName>
    </recommendedName>
</protein>
<dbReference type="Proteomes" id="UP000065797">
    <property type="component" value="Unassembled WGS sequence"/>
</dbReference>
<evidence type="ECO:0008006" key="3">
    <source>
        <dbReference type="Google" id="ProtNLM"/>
    </source>
</evidence>
<evidence type="ECO:0000313" key="2">
    <source>
        <dbReference type="Proteomes" id="UP000065797"/>
    </source>
</evidence>
<reference evidence="1 2" key="1">
    <citation type="submission" date="2016-01" db="EMBL/GenBank/DDBJ databases">
        <authorList>
            <person name="McClelland M."/>
            <person name="Jain A."/>
            <person name="Saraogi P."/>
            <person name="Mendelson R."/>
            <person name="Westerman R."/>
            <person name="SanMiguel P."/>
            <person name="Csonka L."/>
        </authorList>
    </citation>
    <scope>NUCLEOTIDE SEQUENCE [LARGE SCALE GENOMIC DNA]</scope>
    <source>
        <strain evidence="1 2">PE8-15</strain>
    </source>
</reference>
<dbReference type="AlphaFoldDB" id="A0A120EI16"/>